<reference evidence="2" key="1">
    <citation type="submission" date="2022-05" db="EMBL/GenBank/DDBJ databases">
        <authorList>
            <person name="Jo J.-H."/>
            <person name="Im W.-T."/>
        </authorList>
    </citation>
    <scope>NUCLEOTIDE SEQUENCE</scope>
    <source>
        <strain evidence="2">RB56-2</strain>
    </source>
</reference>
<evidence type="ECO:0000256" key="1">
    <source>
        <dbReference type="SAM" id="SignalP"/>
    </source>
</evidence>
<feature type="signal peptide" evidence="1">
    <location>
        <begin position="1"/>
        <end position="20"/>
    </location>
</feature>
<evidence type="ECO:0000313" key="3">
    <source>
        <dbReference type="Proteomes" id="UP001165383"/>
    </source>
</evidence>
<dbReference type="EMBL" id="JAMGBB010000001">
    <property type="protein sequence ID" value="MCL6740946.1"/>
    <property type="molecule type" value="Genomic_DNA"/>
</dbReference>
<feature type="chain" id="PRO_5047018043" evidence="1">
    <location>
        <begin position="21"/>
        <end position="63"/>
    </location>
</feature>
<proteinExistence type="predicted"/>
<gene>
    <name evidence="2" type="ORF">LZ518_07355</name>
</gene>
<organism evidence="2 3">
    <name type="scientific">Sphingomonas brevis</name>
    <dbReference type="NCBI Taxonomy" id="2908206"/>
    <lineage>
        <taxon>Bacteria</taxon>
        <taxon>Pseudomonadati</taxon>
        <taxon>Pseudomonadota</taxon>
        <taxon>Alphaproteobacteria</taxon>
        <taxon>Sphingomonadales</taxon>
        <taxon>Sphingomonadaceae</taxon>
        <taxon>Sphingomonas</taxon>
    </lineage>
</organism>
<dbReference type="RefSeq" id="WP_249915354.1">
    <property type="nucleotide sequence ID" value="NZ_JAMGBB010000001.1"/>
</dbReference>
<accession>A0ABT0SA49</accession>
<dbReference type="InterPro" id="IPR036312">
    <property type="entry name" value="Bifun_inhib/LTP/seed_sf"/>
</dbReference>
<sequence length="63" mass="6867">MLKLLTAIALTIALPAVAYAADPAPPPKQDCCEKMKAEGKKCCCEGMDHKDHAEHAEHEAHQR</sequence>
<name>A0ABT0SA49_9SPHN</name>
<dbReference type="SUPFAM" id="SSF47699">
    <property type="entry name" value="Bifunctional inhibitor/lipid-transfer protein/seed storage 2S albumin"/>
    <property type="match status" value="1"/>
</dbReference>
<keyword evidence="3" id="KW-1185">Reference proteome</keyword>
<protein>
    <submittedName>
        <fullName evidence="2">Uncharacterized protein</fullName>
    </submittedName>
</protein>
<comment type="caution">
    <text evidence="2">The sequence shown here is derived from an EMBL/GenBank/DDBJ whole genome shotgun (WGS) entry which is preliminary data.</text>
</comment>
<dbReference type="Proteomes" id="UP001165383">
    <property type="component" value="Unassembled WGS sequence"/>
</dbReference>
<evidence type="ECO:0000313" key="2">
    <source>
        <dbReference type="EMBL" id="MCL6740946.1"/>
    </source>
</evidence>
<keyword evidence="1" id="KW-0732">Signal</keyword>